<evidence type="ECO:0000313" key="1">
    <source>
        <dbReference type="EMBL" id="SPO03981.1"/>
    </source>
</evidence>
<sequence>MLDGIRQLKNIYPMLSVLGFSNLAEVDYQYLKRTIDEWAIFDGMFISSSSGSRKPDTVCYTRFIERFELDGKSCIFVDDRLENVIAAQCLGMRCVLFDNTKTTITMLHNLLGDPVERGMAFLRENAQSHFCETSTGIRHRDNYSQLLILESTGDRYVRGKRKAKAAELSRSLVRLVNDGPTWSYLVGASEITGTVYPDDSDTTSLAMVCWFDKSRPRFCHCICASVFRFFYLHGWGDKLPGTCAYLCSVLRSSAHLFGTRYYDNPDWIFYSLIDVCAKRPSDEGLKELRSLLRTRLQERMGCDRNPLGAALRLVAAQGLEMQNPRDLNTLLETQQVDGGWERVWLWRYGKEGVKIGSRGVITALAIKVEFSLALDGYHRYRSGPIH</sequence>
<dbReference type="NCBIfam" id="TIGR01509">
    <property type="entry name" value="HAD-SF-IA-v3"/>
    <property type="match status" value="1"/>
</dbReference>
<dbReference type="PANTHER" id="PTHR43611">
    <property type="entry name" value="ALPHA-D-GLUCOSE 1-PHOSPHATE PHOSPHATASE"/>
    <property type="match status" value="1"/>
</dbReference>
<dbReference type="PANTHER" id="PTHR43611:SF3">
    <property type="entry name" value="FLAVIN MONONUCLEOTIDE HYDROLASE 1, CHLOROPLATIC"/>
    <property type="match status" value="1"/>
</dbReference>
<dbReference type="InterPro" id="IPR006439">
    <property type="entry name" value="HAD-SF_hydro_IA"/>
</dbReference>
<keyword evidence="2" id="KW-1185">Reference proteome</keyword>
<organism evidence="1 2">
    <name type="scientific">Cephalotrichum gorgonifer</name>
    <dbReference type="NCBI Taxonomy" id="2041049"/>
    <lineage>
        <taxon>Eukaryota</taxon>
        <taxon>Fungi</taxon>
        <taxon>Dikarya</taxon>
        <taxon>Ascomycota</taxon>
        <taxon>Pezizomycotina</taxon>
        <taxon>Sordariomycetes</taxon>
        <taxon>Hypocreomycetidae</taxon>
        <taxon>Microascales</taxon>
        <taxon>Microascaceae</taxon>
        <taxon>Cephalotrichum</taxon>
    </lineage>
</organism>
<dbReference type="InterPro" id="IPR023214">
    <property type="entry name" value="HAD_sf"/>
</dbReference>
<evidence type="ECO:0000313" key="2">
    <source>
        <dbReference type="Proteomes" id="UP001187682"/>
    </source>
</evidence>
<protein>
    <submittedName>
        <fullName evidence="1">Uncharacterized protein</fullName>
    </submittedName>
</protein>
<dbReference type="Gene3D" id="3.40.50.1000">
    <property type="entry name" value="HAD superfamily/HAD-like"/>
    <property type="match status" value="1"/>
</dbReference>
<dbReference type="AlphaFoldDB" id="A0AAE8N040"/>
<gene>
    <name evidence="1" type="ORF">DNG_06664</name>
</gene>
<name>A0AAE8N040_9PEZI</name>
<dbReference type="EMBL" id="ONZQ02000009">
    <property type="protein sequence ID" value="SPO03981.1"/>
    <property type="molecule type" value="Genomic_DNA"/>
</dbReference>
<dbReference type="GO" id="GO:0016791">
    <property type="term" value="F:phosphatase activity"/>
    <property type="evidence" value="ECO:0007669"/>
    <property type="project" value="UniProtKB-ARBA"/>
</dbReference>
<reference evidence="1" key="1">
    <citation type="submission" date="2018-03" db="EMBL/GenBank/DDBJ databases">
        <authorList>
            <person name="Guldener U."/>
        </authorList>
    </citation>
    <scope>NUCLEOTIDE SEQUENCE</scope>
</reference>
<comment type="caution">
    <text evidence="1">The sequence shown here is derived from an EMBL/GenBank/DDBJ whole genome shotgun (WGS) entry which is preliminary data.</text>
</comment>
<dbReference type="Proteomes" id="UP001187682">
    <property type="component" value="Unassembled WGS sequence"/>
</dbReference>
<accession>A0AAE8N040</accession>
<dbReference type="InterPro" id="IPR036412">
    <property type="entry name" value="HAD-like_sf"/>
</dbReference>
<proteinExistence type="predicted"/>
<dbReference type="SUPFAM" id="SSF56784">
    <property type="entry name" value="HAD-like"/>
    <property type="match status" value="1"/>
</dbReference>